<evidence type="ECO:0000313" key="6">
    <source>
        <dbReference type="Proteomes" id="UP000199519"/>
    </source>
</evidence>
<accession>A0A1I0C8P2</accession>
<dbReference type="PANTHER" id="PTHR30336:SF4">
    <property type="entry name" value="ENVELOPE BIOGENESIS FACTOR ELYC"/>
    <property type="match status" value="1"/>
</dbReference>
<dbReference type="InterPro" id="IPR014729">
    <property type="entry name" value="Rossmann-like_a/b/a_fold"/>
</dbReference>
<gene>
    <name evidence="3" type="ORF">SAMN04488598_13211</name>
    <name evidence="4" type="ORF">SAMN04515652_13211</name>
</gene>
<sequence>MLALEKIIASLIMPPGLFVFLFLILALYLFKKSESITIKIIVVLALLFCFFMSTAFGVQLLLHPLENYAERNSVTAFAKHPIVVLGGGVNYYSSDKAKPSVHSLQRLVKGYQLHRKLKTPLIYSGGVAIGQQIISEADAAADFLTSIGMDKSYYISENQAQTTFENAAYLKRWIEDNEIEKVYLVTSAYHILRSAAVFKAQNIDFLIVHSGFIYDHQFSWLDYLPNRGALNANLSALHEWIGLAWYYIRGRI</sequence>
<dbReference type="Proteomes" id="UP000198612">
    <property type="component" value="Unassembled WGS sequence"/>
</dbReference>
<dbReference type="Gene3D" id="3.40.50.620">
    <property type="entry name" value="HUPs"/>
    <property type="match status" value="1"/>
</dbReference>
<reference evidence="5 6" key="1">
    <citation type="submission" date="2016-10" db="EMBL/GenBank/DDBJ databases">
        <authorList>
            <person name="Varghese N."/>
            <person name="Submissions S."/>
        </authorList>
    </citation>
    <scope>NUCLEOTIDE SEQUENCE [LARGE SCALE GENOMIC DNA]</scope>
    <source>
        <strain evidence="3 6">WG2</strain>
        <strain evidence="4 5">WG5</strain>
    </source>
</reference>
<evidence type="ECO:0000259" key="2">
    <source>
        <dbReference type="Pfam" id="PF02698"/>
    </source>
</evidence>
<keyword evidence="6" id="KW-1185">Reference proteome</keyword>
<feature type="transmembrane region" description="Helical" evidence="1">
    <location>
        <begin position="7"/>
        <end position="30"/>
    </location>
</feature>
<evidence type="ECO:0000313" key="3">
    <source>
        <dbReference type="EMBL" id="SDF92831.1"/>
    </source>
</evidence>
<feature type="transmembrane region" description="Helical" evidence="1">
    <location>
        <begin position="36"/>
        <end position="62"/>
    </location>
</feature>
<dbReference type="GO" id="GO:0000270">
    <property type="term" value="P:peptidoglycan metabolic process"/>
    <property type="evidence" value="ECO:0007669"/>
    <property type="project" value="TreeGrafter"/>
</dbReference>
<dbReference type="GO" id="GO:0043164">
    <property type="term" value="P:Gram-negative-bacterium-type cell wall biogenesis"/>
    <property type="evidence" value="ECO:0007669"/>
    <property type="project" value="TreeGrafter"/>
</dbReference>
<evidence type="ECO:0000313" key="5">
    <source>
        <dbReference type="Proteomes" id="UP000198612"/>
    </source>
</evidence>
<evidence type="ECO:0000256" key="1">
    <source>
        <dbReference type="SAM" id="Phobius"/>
    </source>
</evidence>
<dbReference type="CDD" id="cd06259">
    <property type="entry name" value="YdcF-like"/>
    <property type="match status" value="1"/>
</dbReference>
<dbReference type="EMBL" id="FOHG01000032">
    <property type="protein sequence ID" value="SET15757.1"/>
    <property type="molecule type" value="Genomic_DNA"/>
</dbReference>
<dbReference type="InterPro" id="IPR003848">
    <property type="entry name" value="DUF218"/>
</dbReference>
<name>A0A1I0C8P2_9FIRM</name>
<dbReference type="Proteomes" id="UP000199519">
    <property type="component" value="Unassembled WGS sequence"/>
</dbReference>
<keyword evidence="1" id="KW-0472">Membrane</keyword>
<dbReference type="GO" id="GO:0005886">
    <property type="term" value="C:plasma membrane"/>
    <property type="evidence" value="ECO:0007669"/>
    <property type="project" value="TreeGrafter"/>
</dbReference>
<organism evidence="4 5">
    <name type="scientific">Halanaerobium congolense</name>
    <dbReference type="NCBI Taxonomy" id="54121"/>
    <lineage>
        <taxon>Bacteria</taxon>
        <taxon>Bacillati</taxon>
        <taxon>Bacillota</taxon>
        <taxon>Clostridia</taxon>
        <taxon>Halanaerobiales</taxon>
        <taxon>Halanaerobiaceae</taxon>
        <taxon>Halanaerobium</taxon>
    </lineage>
</organism>
<protein>
    <submittedName>
        <fullName evidence="4">Uncharacterized SAM-binding protein YcdF, DUF218 family</fullName>
    </submittedName>
</protein>
<keyword evidence="1" id="KW-0812">Transmembrane</keyword>
<feature type="domain" description="DUF218" evidence="2">
    <location>
        <begin position="82"/>
        <end position="242"/>
    </location>
</feature>
<keyword evidence="1" id="KW-1133">Transmembrane helix</keyword>
<dbReference type="Pfam" id="PF02698">
    <property type="entry name" value="DUF218"/>
    <property type="match status" value="1"/>
</dbReference>
<dbReference type="EMBL" id="FNBJ01000032">
    <property type="protein sequence ID" value="SDF92831.1"/>
    <property type="molecule type" value="Genomic_DNA"/>
</dbReference>
<evidence type="ECO:0000313" key="4">
    <source>
        <dbReference type="EMBL" id="SET15757.1"/>
    </source>
</evidence>
<dbReference type="AlphaFoldDB" id="A0A1I0C8P2"/>
<proteinExistence type="predicted"/>
<dbReference type="PANTHER" id="PTHR30336">
    <property type="entry name" value="INNER MEMBRANE PROTEIN, PROBABLE PERMEASE"/>
    <property type="match status" value="1"/>
</dbReference>
<dbReference type="InterPro" id="IPR051599">
    <property type="entry name" value="Cell_Envelope_Assoc"/>
</dbReference>
<dbReference type="RefSeq" id="WP_089720606.1">
    <property type="nucleotide sequence ID" value="NZ_FNBJ01000032.1"/>
</dbReference>